<keyword evidence="2" id="KW-1185">Reference proteome</keyword>
<evidence type="ECO:0000313" key="2">
    <source>
        <dbReference type="Proteomes" id="UP001497512"/>
    </source>
</evidence>
<protein>
    <submittedName>
        <fullName evidence="1">Uncharacterized protein</fullName>
    </submittedName>
</protein>
<reference evidence="1" key="1">
    <citation type="submission" date="2024-02" db="EMBL/GenBank/DDBJ databases">
        <authorList>
            <consortium name="ELIXIR-Norway"/>
            <consortium name="Elixir Norway"/>
        </authorList>
    </citation>
    <scope>NUCLEOTIDE SEQUENCE</scope>
</reference>
<sequence length="145" mass="15734">MTMQQSQADSQLPHRMPAAFIACNPEPMGLKERQVPYAADGDIIFPEPSESGDVASTSASTSAPNICVSCGGRASIHVCRNTQQGQCIMQHDQLDVDATDDWRNDRLSLFEGTAIETKHMKAEQADQVHIAAEIATLSISSGWLF</sequence>
<proteinExistence type="predicted"/>
<name>A0ABP0U3V2_9BRYO</name>
<organism evidence="1 2">
    <name type="scientific">Sphagnum troendelagicum</name>
    <dbReference type="NCBI Taxonomy" id="128251"/>
    <lineage>
        <taxon>Eukaryota</taxon>
        <taxon>Viridiplantae</taxon>
        <taxon>Streptophyta</taxon>
        <taxon>Embryophyta</taxon>
        <taxon>Bryophyta</taxon>
        <taxon>Sphagnophytina</taxon>
        <taxon>Sphagnopsida</taxon>
        <taxon>Sphagnales</taxon>
        <taxon>Sphagnaceae</taxon>
        <taxon>Sphagnum</taxon>
    </lineage>
</organism>
<evidence type="ECO:0000313" key="1">
    <source>
        <dbReference type="EMBL" id="CAK9212216.1"/>
    </source>
</evidence>
<dbReference type="EMBL" id="OZ019911">
    <property type="protein sequence ID" value="CAK9212216.1"/>
    <property type="molecule type" value="Genomic_DNA"/>
</dbReference>
<dbReference type="Proteomes" id="UP001497512">
    <property type="component" value="Chromosome 19"/>
</dbReference>
<accession>A0ABP0U3V2</accession>
<gene>
    <name evidence="1" type="ORF">CSSPTR1EN2_LOCUS11125</name>
</gene>